<comment type="similarity">
    <text evidence="1">In the C-terminal section; belongs to the transposase 35 family.</text>
</comment>
<dbReference type="GO" id="GO:0006310">
    <property type="term" value="P:DNA recombination"/>
    <property type="evidence" value="ECO:0007669"/>
    <property type="project" value="UniProtKB-KW"/>
</dbReference>
<dbReference type="EMBL" id="CP044455">
    <property type="protein sequence ID" value="QIC68937.1"/>
    <property type="molecule type" value="Genomic_DNA"/>
</dbReference>
<keyword evidence="6" id="KW-0233">DNA recombination</keyword>
<keyword evidence="4" id="KW-0862">Zinc</keyword>
<dbReference type="InterPro" id="IPR021027">
    <property type="entry name" value="Transposase_put_HTH"/>
</dbReference>
<evidence type="ECO:0000256" key="1">
    <source>
        <dbReference type="ARBA" id="ARBA00008761"/>
    </source>
</evidence>
<organism evidence="10 11">
    <name type="scientific">Acinetobacter indicus</name>
    <dbReference type="NCBI Taxonomy" id="756892"/>
    <lineage>
        <taxon>Bacteria</taxon>
        <taxon>Pseudomonadati</taxon>
        <taxon>Pseudomonadota</taxon>
        <taxon>Gammaproteobacteria</taxon>
        <taxon>Moraxellales</taxon>
        <taxon>Moraxellaceae</taxon>
        <taxon>Acinetobacter</taxon>
    </lineage>
</organism>
<feature type="domain" description="Cas12f1-like TNB" evidence="8">
    <location>
        <begin position="345"/>
        <end position="411"/>
    </location>
</feature>
<evidence type="ECO:0000313" key="11">
    <source>
        <dbReference type="Proteomes" id="UP000503440"/>
    </source>
</evidence>
<name>A0A6C0XYG1_9GAMM</name>
<proteinExistence type="inferred from homology"/>
<evidence type="ECO:0000256" key="6">
    <source>
        <dbReference type="ARBA" id="ARBA00023172"/>
    </source>
</evidence>
<evidence type="ECO:0000259" key="9">
    <source>
        <dbReference type="Pfam" id="PF12323"/>
    </source>
</evidence>
<keyword evidence="2" id="KW-0815">Transposition</keyword>
<accession>A0A6C0XYG1</accession>
<feature type="domain" description="Transposase putative helix-turn-helix" evidence="9">
    <location>
        <begin position="1"/>
        <end position="31"/>
    </location>
</feature>
<dbReference type="NCBIfam" id="NF040570">
    <property type="entry name" value="guided_TnpB"/>
    <property type="match status" value="1"/>
</dbReference>
<dbReference type="GO" id="GO:0032196">
    <property type="term" value="P:transposition"/>
    <property type="evidence" value="ECO:0007669"/>
    <property type="project" value="UniProtKB-KW"/>
</dbReference>
<dbReference type="InterPro" id="IPR001959">
    <property type="entry name" value="Transposase"/>
</dbReference>
<evidence type="ECO:0000259" key="8">
    <source>
        <dbReference type="Pfam" id="PF07282"/>
    </source>
</evidence>
<keyword evidence="5" id="KW-0238">DNA-binding</keyword>
<reference evidence="10 11" key="1">
    <citation type="submission" date="2019-09" db="EMBL/GenBank/DDBJ databases">
        <title>Non-baumannii Acinetobacter spp. carrying blaNDM-1 isolated in China.</title>
        <authorList>
            <person name="Cui C."/>
            <person name="Chen C."/>
            <person name="Sun J."/>
            <person name="Liu Y."/>
        </authorList>
    </citation>
    <scope>NUCLEOTIDE SEQUENCE [LARGE SCALE GENOMIC DNA]</scope>
    <source>
        <strain evidence="10 11">B18</strain>
    </source>
</reference>
<evidence type="ECO:0000256" key="4">
    <source>
        <dbReference type="ARBA" id="ARBA00022833"/>
    </source>
</evidence>
<dbReference type="GO" id="GO:0046872">
    <property type="term" value="F:metal ion binding"/>
    <property type="evidence" value="ECO:0007669"/>
    <property type="project" value="UniProtKB-KW"/>
</dbReference>
<sequence>MLTGIRLRVYPTEHQKLILSQWMGCARFIWNAKCDEDKYFRGFARKFATFDHYYETQDQKYAHFKSDEISSWLANCPSTIQKNSTVNWYNTLKKSIKGLCGRPKRKKKTDKGSIHLTSDLFEFRTERNKRKLYIGGKKFNIGSLSFKAHANFKEPKSLYIRKERGQYFVSFCYEDGVEIQEFDGKKFDAKKYAKRQLDHLQGMDEEQLQKIVVGIDRGVTIPVHAGYEEFDFSKEQKNHLTKADRYIKRLQRKLARQVKGSNRRAKTKHRIAVHHSKKANIRKDFAHKTSHSLVNGLAKVFIFEKLNTKSMTKKPLPKIDESGRFIPNKAKAKAGLNKSILNVGWHRIASFLAYKAVKLGKAVFTINASYTSQECASCGHTHPDNRKSQDRFNCVSCGHADNADHNASIVIKNRAIKLVLDCGTQLDGNYLSSSGRGGVRKTTRGVKASFRSTVEASKEMCAT</sequence>
<protein>
    <submittedName>
        <fullName evidence="10">IS200/IS605 family element transposase accessory protein TnpB</fullName>
    </submittedName>
</protein>
<feature type="domain" description="Probable transposase IS891/IS1136/IS1341" evidence="7">
    <location>
        <begin position="206"/>
        <end position="313"/>
    </location>
</feature>
<evidence type="ECO:0000256" key="2">
    <source>
        <dbReference type="ARBA" id="ARBA00022578"/>
    </source>
</evidence>
<evidence type="ECO:0000259" key="7">
    <source>
        <dbReference type="Pfam" id="PF01385"/>
    </source>
</evidence>
<evidence type="ECO:0000313" key="10">
    <source>
        <dbReference type="EMBL" id="QIC68937.1"/>
    </source>
</evidence>
<dbReference type="AlphaFoldDB" id="A0A6C0XYG1"/>
<evidence type="ECO:0000256" key="3">
    <source>
        <dbReference type="ARBA" id="ARBA00022723"/>
    </source>
</evidence>
<evidence type="ECO:0000256" key="5">
    <source>
        <dbReference type="ARBA" id="ARBA00023125"/>
    </source>
</evidence>
<dbReference type="InterPro" id="IPR010095">
    <property type="entry name" value="Cas12f1-like_TNB"/>
</dbReference>
<dbReference type="NCBIfam" id="TIGR01766">
    <property type="entry name" value="IS200/IS605 family accessory protein TnpB-like domain"/>
    <property type="match status" value="1"/>
</dbReference>
<dbReference type="Proteomes" id="UP000503440">
    <property type="component" value="Chromosome"/>
</dbReference>
<dbReference type="Pfam" id="PF07282">
    <property type="entry name" value="Cas12f1-like_TNB"/>
    <property type="match status" value="1"/>
</dbReference>
<dbReference type="GO" id="GO:0003677">
    <property type="term" value="F:DNA binding"/>
    <property type="evidence" value="ECO:0007669"/>
    <property type="project" value="UniProtKB-KW"/>
</dbReference>
<gene>
    <name evidence="10" type="ORF">FSC09_00065</name>
</gene>
<dbReference type="Pfam" id="PF01385">
    <property type="entry name" value="OrfB_IS605"/>
    <property type="match status" value="1"/>
</dbReference>
<dbReference type="Pfam" id="PF12323">
    <property type="entry name" value="HTH_OrfB_IS605"/>
    <property type="match status" value="1"/>
</dbReference>
<keyword evidence="3" id="KW-0479">Metal-binding</keyword>